<dbReference type="PANTHER" id="PTHR33446:SF2">
    <property type="entry name" value="PROTEIN TONB"/>
    <property type="match status" value="1"/>
</dbReference>
<keyword evidence="3" id="KW-0813">Transport</keyword>
<comment type="similarity">
    <text evidence="2">Belongs to the TonB family.</text>
</comment>
<evidence type="ECO:0000313" key="12">
    <source>
        <dbReference type="EMBL" id="MBL0389986.1"/>
    </source>
</evidence>
<dbReference type="Pfam" id="PF03544">
    <property type="entry name" value="TonB_C"/>
    <property type="match status" value="1"/>
</dbReference>
<dbReference type="InterPro" id="IPR051045">
    <property type="entry name" value="TonB-dependent_transducer"/>
</dbReference>
<dbReference type="NCBIfam" id="TIGR01352">
    <property type="entry name" value="tonB_Cterm"/>
    <property type="match status" value="1"/>
</dbReference>
<dbReference type="GO" id="GO:0055085">
    <property type="term" value="P:transmembrane transport"/>
    <property type="evidence" value="ECO:0007669"/>
    <property type="project" value="InterPro"/>
</dbReference>
<evidence type="ECO:0000256" key="3">
    <source>
        <dbReference type="ARBA" id="ARBA00022448"/>
    </source>
</evidence>
<dbReference type="GO" id="GO:0031992">
    <property type="term" value="F:energy transducer activity"/>
    <property type="evidence" value="ECO:0007669"/>
    <property type="project" value="TreeGrafter"/>
</dbReference>
<evidence type="ECO:0000256" key="2">
    <source>
        <dbReference type="ARBA" id="ARBA00006555"/>
    </source>
</evidence>
<dbReference type="EMBL" id="JAEQNE010000001">
    <property type="protein sequence ID" value="MBL0389986.1"/>
    <property type="molecule type" value="Genomic_DNA"/>
</dbReference>
<comment type="subcellular location">
    <subcellularLocation>
        <location evidence="1">Cell inner membrane</location>
        <topology evidence="1">Single-pass membrane protein</topology>
        <orientation evidence="1">Periplasmic side</orientation>
    </subcellularLocation>
</comment>
<keyword evidence="9" id="KW-0472">Membrane</keyword>
<organism evidence="12 13">
    <name type="scientific">Ramlibacter monticola</name>
    <dbReference type="NCBI Taxonomy" id="1926872"/>
    <lineage>
        <taxon>Bacteria</taxon>
        <taxon>Pseudomonadati</taxon>
        <taxon>Pseudomonadota</taxon>
        <taxon>Betaproteobacteria</taxon>
        <taxon>Burkholderiales</taxon>
        <taxon>Comamonadaceae</taxon>
        <taxon>Ramlibacter</taxon>
    </lineage>
</organism>
<gene>
    <name evidence="12" type="ORF">JJ685_02400</name>
</gene>
<dbReference type="SUPFAM" id="SSF74653">
    <property type="entry name" value="TolA/TonB C-terminal domain"/>
    <property type="match status" value="1"/>
</dbReference>
<evidence type="ECO:0000256" key="7">
    <source>
        <dbReference type="ARBA" id="ARBA00022927"/>
    </source>
</evidence>
<protein>
    <submittedName>
        <fullName evidence="12">Energy transducer TonB</fullName>
    </submittedName>
</protein>
<dbReference type="PROSITE" id="PS52015">
    <property type="entry name" value="TONB_CTD"/>
    <property type="match status" value="1"/>
</dbReference>
<evidence type="ECO:0000256" key="6">
    <source>
        <dbReference type="ARBA" id="ARBA00022692"/>
    </source>
</evidence>
<evidence type="ECO:0000256" key="10">
    <source>
        <dbReference type="SAM" id="MobiDB-lite"/>
    </source>
</evidence>
<keyword evidence="13" id="KW-1185">Reference proteome</keyword>
<dbReference type="Proteomes" id="UP000599109">
    <property type="component" value="Unassembled WGS sequence"/>
</dbReference>
<evidence type="ECO:0000256" key="8">
    <source>
        <dbReference type="ARBA" id="ARBA00022989"/>
    </source>
</evidence>
<evidence type="ECO:0000256" key="1">
    <source>
        <dbReference type="ARBA" id="ARBA00004383"/>
    </source>
</evidence>
<keyword evidence="5" id="KW-0997">Cell inner membrane</keyword>
<evidence type="ECO:0000256" key="9">
    <source>
        <dbReference type="ARBA" id="ARBA00023136"/>
    </source>
</evidence>
<dbReference type="PANTHER" id="PTHR33446">
    <property type="entry name" value="PROTEIN TONB-RELATED"/>
    <property type="match status" value="1"/>
</dbReference>
<evidence type="ECO:0000256" key="4">
    <source>
        <dbReference type="ARBA" id="ARBA00022475"/>
    </source>
</evidence>
<keyword evidence="7" id="KW-0653">Protein transport</keyword>
<feature type="compositionally biased region" description="Pro residues" evidence="10">
    <location>
        <begin position="91"/>
        <end position="107"/>
    </location>
</feature>
<dbReference type="GO" id="GO:0015031">
    <property type="term" value="P:protein transport"/>
    <property type="evidence" value="ECO:0007669"/>
    <property type="project" value="UniProtKB-KW"/>
</dbReference>
<sequence length="236" mass="24518">MTTFSPPRGAAMPVSRNTLIAGSVVLLHVGVLWALQAGLVRRAIETVIPVELLSAAVTTPPARVEPPAPLPPQPKPVVPGPRPVLRKSAPAPAPAPQPVAAPDPAPAPTAVTGTTEPQPPAPPVAAPVAAAPVAAPVAPPAPAKVELPISDADYLQNPAPEWPRMSQRLGEKGLVMLRVLIGTDGRAKTAQVKQSSGYPRLDDASKTAVLAWRYVPGKRGGVPEEMWVNVPIRWGD</sequence>
<evidence type="ECO:0000313" key="13">
    <source>
        <dbReference type="Proteomes" id="UP000599109"/>
    </source>
</evidence>
<dbReference type="RefSeq" id="WP_201672568.1">
    <property type="nucleotide sequence ID" value="NZ_JAEQNE010000001.1"/>
</dbReference>
<dbReference type="InterPro" id="IPR037682">
    <property type="entry name" value="TonB_C"/>
</dbReference>
<reference evidence="12 13" key="1">
    <citation type="journal article" date="2017" name="Int. J. Syst. Evol. Microbiol.">
        <title>Ramlibacter monticola sp. nov., isolated from forest soil.</title>
        <authorList>
            <person name="Chaudhary D.K."/>
            <person name="Kim J."/>
        </authorList>
    </citation>
    <scope>NUCLEOTIDE SEQUENCE [LARGE SCALE GENOMIC DNA]</scope>
    <source>
        <strain evidence="12 13">KACC 19175</strain>
    </source>
</reference>
<dbReference type="Gene3D" id="3.30.1150.10">
    <property type="match status" value="1"/>
</dbReference>
<feature type="region of interest" description="Disordered" evidence="10">
    <location>
        <begin position="61"/>
        <end position="126"/>
    </location>
</feature>
<evidence type="ECO:0000256" key="5">
    <source>
        <dbReference type="ARBA" id="ARBA00022519"/>
    </source>
</evidence>
<comment type="caution">
    <text evidence="12">The sequence shown here is derived from an EMBL/GenBank/DDBJ whole genome shotgun (WGS) entry which is preliminary data.</text>
</comment>
<dbReference type="GO" id="GO:0098797">
    <property type="term" value="C:plasma membrane protein complex"/>
    <property type="evidence" value="ECO:0007669"/>
    <property type="project" value="TreeGrafter"/>
</dbReference>
<name>A0A937CQX7_9BURK</name>
<dbReference type="PRINTS" id="PR01217">
    <property type="entry name" value="PRICHEXTENSN"/>
</dbReference>
<keyword evidence="6" id="KW-0812">Transmembrane</keyword>
<dbReference type="InterPro" id="IPR006260">
    <property type="entry name" value="TonB/TolA_C"/>
</dbReference>
<keyword evidence="4" id="KW-1003">Cell membrane</keyword>
<accession>A0A937CQX7</accession>
<feature type="compositionally biased region" description="Pro residues" evidence="10">
    <location>
        <begin position="63"/>
        <end position="82"/>
    </location>
</feature>
<proteinExistence type="inferred from homology"/>
<feature type="domain" description="TonB C-terminal" evidence="11">
    <location>
        <begin position="147"/>
        <end position="236"/>
    </location>
</feature>
<keyword evidence="8" id="KW-1133">Transmembrane helix</keyword>
<dbReference type="AlphaFoldDB" id="A0A937CQX7"/>
<evidence type="ECO:0000259" key="11">
    <source>
        <dbReference type="PROSITE" id="PS52015"/>
    </source>
</evidence>